<dbReference type="InterPro" id="IPR021334">
    <property type="entry name" value="DUF2947"/>
</dbReference>
<reference evidence="2 3" key="1">
    <citation type="submission" date="2018-06" db="EMBL/GenBank/DDBJ databases">
        <authorList>
            <consortium name="Pathogen Informatics"/>
            <person name="Doyle S."/>
        </authorList>
    </citation>
    <scope>NUCLEOTIDE SEQUENCE [LARGE SCALE GENOMIC DNA]</scope>
    <source>
        <strain evidence="2 3">NCTC10738</strain>
    </source>
</reference>
<evidence type="ECO:0000313" key="2">
    <source>
        <dbReference type="EMBL" id="SUI45622.1"/>
    </source>
</evidence>
<name>A0A379YI43_9GAMM</name>
<accession>A0A379YI43</accession>
<dbReference type="Pfam" id="PF11163">
    <property type="entry name" value="DUF2947"/>
    <property type="match status" value="1"/>
</dbReference>
<dbReference type="EMBL" id="UGYO01000001">
    <property type="protein sequence ID" value="SUI45622.1"/>
    <property type="molecule type" value="Genomic_DNA"/>
</dbReference>
<dbReference type="EMBL" id="AP024613">
    <property type="protein sequence ID" value="BCV44341.1"/>
    <property type="molecule type" value="Genomic_DNA"/>
</dbReference>
<keyword evidence="3" id="KW-1185">Reference proteome</keyword>
<reference evidence="1" key="2">
    <citation type="submission" date="2021-05" db="EMBL/GenBank/DDBJ databases">
        <title>Molecular characterization for Shewanella algae harboring chromosomal blaOXA-55-like strains isolated from clinical and environment sample.</title>
        <authorList>
            <person name="Ohama Y."/>
            <person name="Aoki K."/>
            <person name="Harada S."/>
            <person name="Moriya K."/>
            <person name="Ishii Y."/>
            <person name="Tateda K."/>
        </authorList>
    </citation>
    <scope>NUCLEOTIDE SEQUENCE</scope>
    <source>
        <strain evidence="1">TUM17379</strain>
    </source>
</reference>
<dbReference type="KEGG" id="salg:BS332_14190"/>
<proteinExistence type="predicted"/>
<evidence type="ECO:0000313" key="3">
    <source>
        <dbReference type="Proteomes" id="UP000254069"/>
    </source>
</evidence>
<dbReference type="RefSeq" id="WP_045282504.1">
    <property type="nucleotide sequence ID" value="NZ_AP024609.1"/>
</dbReference>
<dbReference type="Proteomes" id="UP000254069">
    <property type="component" value="Unassembled WGS sequence"/>
</dbReference>
<evidence type="ECO:0000313" key="1">
    <source>
        <dbReference type="EMBL" id="BCV44341.1"/>
    </source>
</evidence>
<dbReference type="Proteomes" id="UP000825078">
    <property type="component" value="Chromosome"/>
</dbReference>
<gene>
    <name evidence="2" type="ORF">NCTC10738_00092</name>
    <name evidence="1" type="ORF">TUM17379_13590</name>
</gene>
<organism evidence="2 3">
    <name type="scientific">Shewanella algae</name>
    <dbReference type="NCBI Taxonomy" id="38313"/>
    <lineage>
        <taxon>Bacteria</taxon>
        <taxon>Pseudomonadati</taxon>
        <taxon>Pseudomonadota</taxon>
        <taxon>Gammaproteobacteria</taxon>
        <taxon>Alteromonadales</taxon>
        <taxon>Shewanellaceae</taxon>
        <taxon>Shewanella</taxon>
    </lineage>
</organism>
<protein>
    <submittedName>
        <fullName evidence="2">Protein of uncharacterized function (DUF2947)</fullName>
    </submittedName>
</protein>
<sequence>MNHSYIPLDQYRRKWIFNHKDLPVSDQDKAAILPLDQKSAMEVWNRWISNKSSCAEDFTKGDWASRSSTWHQTEYWQSHWDSEDNSLPEPLAEFIDWPADAPVYFCYEKYQVIQTCWEVFARNWKCFLFFDDGPLLISPKHKQAVWFSQDGNFKMGLRG</sequence>
<dbReference type="AlphaFoldDB" id="A0A379YI43"/>